<feature type="region of interest" description="Disordered" evidence="1">
    <location>
        <begin position="1"/>
        <end position="32"/>
    </location>
</feature>
<evidence type="ECO:0000313" key="2">
    <source>
        <dbReference type="EMBL" id="BAG01500.1"/>
    </source>
</evidence>
<name>B0JVG6_MICAN</name>
<proteinExistence type="predicted"/>
<dbReference type="KEGG" id="mar:MAE_16780"/>
<dbReference type="PaxDb" id="449447-MAE_16780"/>
<organism evidence="2 3">
    <name type="scientific">Microcystis aeruginosa (strain NIES-843 / IAM M-2473)</name>
    <dbReference type="NCBI Taxonomy" id="449447"/>
    <lineage>
        <taxon>Bacteria</taxon>
        <taxon>Bacillati</taxon>
        <taxon>Cyanobacteriota</taxon>
        <taxon>Cyanophyceae</taxon>
        <taxon>Oscillatoriophycideae</taxon>
        <taxon>Chroococcales</taxon>
        <taxon>Microcystaceae</taxon>
        <taxon>Microcystis</taxon>
    </lineage>
</organism>
<evidence type="ECO:0000256" key="1">
    <source>
        <dbReference type="SAM" id="MobiDB-lite"/>
    </source>
</evidence>
<gene>
    <name evidence="2" type="ordered locus">MAE_16780</name>
</gene>
<keyword evidence="3" id="KW-1185">Reference proteome</keyword>
<evidence type="ECO:0000313" key="3">
    <source>
        <dbReference type="Proteomes" id="UP000001510"/>
    </source>
</evidence>
<sequence length="54" mass="6189">MGAQTDRKCFWSGTRTRTRTNPDPRARSQSIKPPVKQNIAIISVQTYYESALDF</sequence>
<accession>B0JVG6</accession>
<dbReference type="HOGENOM" id="CLU_3045365_0_0_3"/>
<dbReference type="AlphaFoldDB" id="B0JVG6"/>
<protein>
    <submittedName>
        <fullName evidence="2">Uncharacterized protein</fullName>
    </submittedName>
</protein>
<dbReference type="EMBL" id="AP009552">
    <property type="protein sequence ID" value="BAG01500.1"/>
    <property type="molecule type" value="Genomic_DNA"/>
</dbReference>
<dbReference type="EnsemblBacteria" id="BAG01500">
    <property type="protein sequence ID" value="BAG01500"/>
    <property type="gene ID" value="MAE_16780"/>
</dbReference>
<dbReference type="Proteomes" id="UP000001510">
    <property type="component" value="Chromosome"/>
</dbReference>
<reference evidence="2 3" key="1">
    <citation type="journal article" date="2007" name="DNA Res.">
        <title>Complete genomic structure of the bloom-forming toxic cyanobacterium Microcystis aeruginosa NIES-843.</title>
        <authorList>
            <person name="Kaneko T."/>
            <person name="Nakajima N."/>
            <person name="Okamoto S."/>
            <person name="Suzuki I."/>
            <person name="Tanabe Y."/>
            <person name="Tamaoki M."/>
            <person name="Nakamura Y."/>
            <person name="Kasai F."/>
            <person name="Watanabe A."/>
            <person name="Kawashima K."/>
            <person name="Kishida Y."/>
            <person name="Ono A."/>
            <person name="Shimizu Y."/>
            <person name="Takahashi C."/>
            <person name="Minami C."/>
            <person name="Fujishiro T."/>
            <person name="Kohara M."/>
            <person name="Katoh M."/>
            <person name="Nakazaki N."/>
            <person name="Nakayama S."/>
            <person name="Yamada M."/>
            <person name="Tabata S."/>
            <person name="Watanabe M.M."/>
        </authorList>
    </citation>
    <scope>NUCLEOTIDE SEQUENCE [LARGE SCALE GENOMIC DNA]</scope>
    <source>
        <strain evidence="3">NIES-843 / IAM M-247</strain>
    </source>
</reference>